<evidence type="ECO:0000256" key="1">
    <source>
        <dbReference type="SAM" id="MobiDB-lite"/>
    </source>
</evidence>
<feature type="domain" description="Hypervirulence associated protein TUDOR" evidence="2">
    <location>
        <begin position="8"/>
        <end position="66"/>
    </location>
</feature>
<accession>A0ABX0GVZ8</accession>
<evidence type="ECO:0000313" key="3">
    <source>
        <dbReference type="EMBL" id="NHC13890.1"/>
    </source>
</evidence>
<name>A0ABX0GVZ8_9ACTN</name>
<evidence type="ECO:0000259" key="2">
    <source>
        <dbReference type="Pfam" id="PF11160"/>
    </source>
</evidence>
<organism evidence="3 4">
    <name type="scientific">Motilibacter deserti</name>
    <dbReference type="NCBI Taxonomy" id="2714956"/>
    <lineage>
        <taxon>Bacteria</taxon>
        <taxon>Bacillati</taxon>
        <taxon>Actinomycetota</taxon>
        <taxon>Actinomycetes</taxon>
        <taxon>Motilibacterales</taxon>
        <taxon>Motilibacteraceae</taxon>
        <taxon>Motilibacter</taxon>
    </lineage>
</organism>
<gene>
    <name evidence="3" type="ORF">G9H71_08855</name>
</gene>
<sequence>MGEALHKGDKVEWSSHGGKAVGKVEEKITSDTHAAGRTVRASEDDPQYLVKSEKSGGEAVHKPGALRPAD</sequence>
<dbReference type="Gene3D" id="2.30.30.1060">
    <property type="match status" value="1"/>
</dbReference>
<dbReference type="InterPro" id="IPR021331">
    <property type="entry name" value="Hva1_TUDOR"/>
</dbReference>
<dbReference type="Pfam" id="PF11160">
    <property type="entry name" value="Hva1_TUDOR"/>
    <property type="match status" value="1"/>
</dbReference>
<dbReference type="RefSeq" id="WP_166280871.1">
    <property type="nucleotide sequence ID" value="NZ_JAANNP010000003.1"/>
</dbReference>
<dbReference type="Proteomes" id="UP000800981">
    <property type="component" value="Unassembled WGS sequence"/>
</dbReference>
<evidence type="ECO:0000313" key="4">
    <source>
        <dbReference type="Proteomes" id="UP000800981"/>
    </source>
</evidence>
<feature type="compositionally biased region" description="Basic and acidic residues" evidence="1">
    <location>
        <begin position="51"/>
        <end position="61"/>
    </location>
</feature>
<feature type="region of interest" description="Disordered" evidence="1">
    <location>
        <begin position="1"/>
        <end position="70"/>
    </location>
</feature>
<reference evidence="3 4" key="1">
    <citation type="submission" date="2020-03" db="EMBL/GenBank/DDBJ databases">
        <title>Two novel Motilibacter sp.</title>
        <authorList>
            <person name="Liu S."/>
        </authorList>
    </citation>
    <scope>NUCLEOTIDE SEQUENCE [LARGE SCALE GENOMIC DNA]</scope>
    <source>
        <strain evidence="3 4">E257</strain>
    </source>
</reference>
<dbReference type="EMBL" id="JAANNP010000003">
    <property type="protein sequence ID" value="NHC13890.1"/>
    <property type="molecule type" value="Genomic_DNA"/>
</dbReference>
<proteinExistence type="predicted"/>
<keyword evidence="4" id="KW-1185">Reference proteome</keyword>
<comment type="caution">
    <text evidence="3">The sequence shown here is derived from an EMBL/GenBank/DDBJ whole genome shotgun (WGS) entry which is preliminary data.</text>
</comment>
<feature type="compositionally biased region" description="Basic and acidic residues" evidence="1">
    <location>
        <begin position="1"/>
        <end position="13"/>
    </location>
</feature>
<protein>
    <submittedName>
        <fullName evidence="3">DUF2945 domain-containing protein</fullName>
    </submittedName>
</protein>